<evidence type="ECO:0000256" key="3">
    <source>
        <dbReference type="ARBA" id="ARBA00013133"/>
    </source>
</evidence>
<evidence type="ECO:0000256" key="7">
    <source>
        <dbReference type="ARBA" id="ARBA00024284"/>
    </source>
</evidence>
<protein>
    <recommendedName>
        <fullName evidence="3">cysteine dioxygenase</fullName>
        <ecNumber evidence="3">1.13.11.20</ecNumber>
    </recommendedName>
</protein>
<keyword evidence="6" id="KW-0408">Iron</keyword>
<dbReference type="GO" id="GO:0017172">
    <property type="term" value="F:cysteine dioxygenase activity"/>
    <property type="evidence" value="ECO:0007669"/>
    <property type="project" value="UniProtKB-EC"/>
</dbReference>
<comment type="catalytic activity">
    <reaction evidence="7">
        <text>L-cysteine + O2 = 3-sulfino-L-alanine + H(+)</text>
        <dbReference type="Rhea" id="RHEA:20441"/>
        <dbReference type="ChEBI" id="CHEBI:15378"/>
        <dbReference type="ChEBI" id="CHEBI:15379"/>
        <dbReference type="ChEBI" id="CHEBI:35235"/>
        <dbReference type="ChEBI" id="CHEBI:61085"/>
        <dbReference type="EC" id="1.13.11.20"/>
    </reaction>
    <physiologicalReaction direction="left-to-right" evidence="7">
        <dbReference type="Rhea" id="RHEA:20442"/>
    </physiologicalReaction>
</comment>
<dbReference type="CDD" id="cd20289">
    <property type="entry name" value="cupin_ADO"/>
    <property type="match status" value="1"/>
</dbReference>
<gene>
    <name evidence="8" type="ORF">RND81_10G058000</name>
</gene>
<dbReference type="EMBL" id="JBDFQZ010000010">
    <property type="protein sequence ID" value="KAK9682208.1"/>
    <property type="molecule type" value="Genomic_DNA"/>
</dbReference>
<keyword evidence="9" id="KW-1185">Reference proteome</keyword>
<dbReference type="EC" id="1.13.11.20" evidence="3"/>
<reference evidence="8" key="1">
    <citation type="submission" date="2024-03" db="EMBL/GenBank/DDBJ databases">
        <title>WGS assembly of Saponaria officinalis var. Norfolk2.</title>
        <authorList>
            <person name="Jenkins J."/>
            <person name="Shu S."/>
            <person name="Grimwood J."/>
            <person name="Barry K."/>
            <person name="Goodstein D."/>
            <person name="Schmutz J."/>
            <person name="Leebens-Mack J."/>
            <person name="Osbourn A."/>
        </authorList>
    </citation>
    <scope>NUCLEOTIDE SEQUENCE [LARGE SCALE GENOMIC DNA]</scope>
    <source>
        <strain evidence="8">JIC</strain>
    </source>
</reference>
<comment type="cofactor">
    <cofactor evidence="1">
        <name>Fe(2+)</name>
        <dbReference type="ChEBI" id="CHEBI:29033"/>
    </cofactor>
</comment>
<keyword evidence="4" id="KW-0479">Metal-binding</keyword>
<accession>A0AAW1I108</accession>
<comment type="similarity">
    <text evidence="2">Belongs to the cysteine dioxygenase family.</text>
</comment>
<dbReference type="Pfam" id="PF07847">
    <property type="entry name" value="PCO_ADO"/>
    <property type="match status" value="1"/>
</dbReference>
<keyword evidence="5" id="KW-0560">Oxidoreductase</keyword>
<evidence type="ECO:0000256" key="6">
    <source>
        <dbReference type="ARBA" id="ARBA00023004"/>
    </source>
</evidence>
<dbReference type="GO" id="GO:0070483">
    <property type="term" value="P:detection of hypoxia"/>
    <property type="evidence" value="ECO:0007669"/>
    <property type="project" value="UniProtKB-ARBA"/>
</dbReference>
<dbReference type="PANTHER" id="PTHR22966">
    <property type="entry name" value="2-AMINOETHANETHIOL DIOXYGENASE"/>
    <property type="match status" value="1"/>
</dbReference>
<evidence type="ECO:0000256" key="4">
    <source>
        <dbReference type="ARBA" id="ARBA00022723"/>
    </source>
</evidence>
<organism evidence="8 9">
    <name type="scientific">Saponaria officinalis</name>
    <name type="common">Common soapwort</name>
    <name type="synonym">Lychnis saponaria</name>
    <dbReference type="NCBI Taxonomy" id="3572"/>
    <lineage>
        <taxon>Eukaryota</taxon>
        <taxon>Viridiplantae</taxon>
        <taxon>Streptophyta</taxon>
        <taxon>Embryophyta</taxon>
        <taxon>Tracheophyta</taxon>
        <taxon>Spermatophyta</taxon>
        <taxon>Magnoliopsida</taxon>
        <taxon>eudicotyledons</taxon>
        <taxon>Gunneridae</taxon>
        <taxon>Pentapetalae</taxon>
        <taxon>Caryophyllales</taxon>
        <taxon>Caryophyllaceae</taxon>
        <taxon>Caryophylleae</taxon>
        <taxon>Saponaria</taxon>
    </lineage>
</organism>
<dbReference type="Proteomes" id="UP001443914">
    <property type="component" value="Unassembled WGS sequence"/>
</dbReference>
<dbReference type="Gene3D" id="2.60.120.10">
    <property type="entry name" value="Jelly Rolls"/>
    <property type="match status" value="1"/>
</dbReference>
<evidence type="ECO:0000313" key="8">
    <source>
        <dbReference type="EMBL" id="KAK9682208.1"/>
    </source>
</evidence>
<name>A0AAW1I108_SAPOF</name>
<dbReference type="InterPro" id="IPR012864">
    <property type="entry name" value="PCO/ADO"/>
</dbReference>
<evidence type="ECO:0000256" key="1">
    <source>
        <dbReference type="ARBA" id="ARBA00001954"/>
    </source>
</evidence>
<dbReference type="InterPro" id="IPR011051">
    <property type="entry name" value="RmlC_Cupin_sf"/>
</dbReference>
<comment type="caution">
    <text evidence="8">The sequence shown here is derived from an EMBL/GenBank/DDBJ whole genome shotgun (WGS) entry which is preliminary data.</text>
</comment>
<evidence type="ECO:0000256" key="2">
    <source>
        <dbReference type="ARBA" id="ARBA00006622"/>
    </source>
</evidence>
<dbReference type="AlphaFoldDB" id="A0AAW1I108"/>
<proteinExistence type="inferred from homology"/>
<evidence type="ECO:0000313" key="9">
    <source>
        <dbReference type="Proteomes" id="UP001443914"/>
    </source>
</evidence>
<evidence type="ECO:0000256" key="5">
    <source>
        <dbReference type="ARBA" id="ARBA00023002"/>
    </source>
</evidence>
<dbReference type="GO" id="GO:0046872">
    <property type="term" value="F:metal ion binding"/>
    <property type="evidence" value="ECO:0007669"/>
    <property type="project" value="UniProtKB-KW"/>
</dbReference>
<dbReference type="PANTHER" id="PTHR22966:SF63">
    <property type="entry name" value="CYSTEINE DIOXYGENASE"/>
    <property type="match status" value="1"/>
</dbReference>
<dbReference type="InterPro" id="IPR014710">
    <property type="entry name" value="RmlC-like_jellyroll"/>
</dbReference>
<dbReference type="SUPFAM" id="SSF51182">
    <property type="entry name" value="RmlC-like cupins"/>
    <property type="match status" value="1"/>
</dbReference>
<sequence>MEGGLVQHRRQIVGHVNNNGRVIKKKNLRRRSFILSSSTTTTRKSKSCVKDVNMKREVRVSSGLQKLYYCCKGVFKGPGLVPLTHDVHSLCNILDSMRPEDLGLSRELQFFKPESGVSEIPRVTCTTVYECPKKKFSLVLFFLPASAVIPLHNHPEMTVFSKLLLGTMHIKAYDWADSADIEHEYCQQSSSLRLARLKANSVFTAPCNTSVLYPTSGGNIHAFTAITPCVVLDVIGPPYSKRDGRDCTYYTDIVYKSPDGKLDEENGSEQSYAWLKEIDVPEHSKMNCIQYLGPQVVD</sequence>